<dbReference type="InterPro" id="IPR036961">
    <property type="entry name" value="Kinesin_motor_dom_sf"/>
</dbReference>
<dbReference type="PROSITE" id="PS50067">
    <property type="entry name" value="KINESIN_MOTOR_2"/>
    <property type="match status" value="1"/>
</dbReference>
<dbReference type="GO" id="GO:0005524">
    <property type="term" value="F:ATP binding"/>
    <property type="evidence" value="ECO:0007669"/>
    <property type="project" value="UniProtKB-KW"/>
</dbReference>
<keyword evidence="6 10" id="KW-0175">Coiled coil</keyword>
<protein>
    <submittedName>
        <fullName evidence="13">Kinesin-like protein KIF20B</fullName>
    </submittedName>
</protein>
<keyword evidence="3" id="KW-0597">Phosphoprotein</keyword>
<evidence type="ECO:0000256" key="7">
    <source>
        <dbReference type="ARBA" id="ARBA00023175"/>
    </source>
</evidence>
<dbReference type="GO" id="GO:0005634">
    <property type="term" value="C:nucleus"/>
    <property type="evidence" value="ECO:0007669"/>
    <property type="project" value="TreeGrafter"/>
</dbReference>
<dbReference type="GO" id="GO:0005876">
    <property type="term" value="C:spindle microtubule"/>
    <property type="evidence" value="ECO:0007669"/>
    <property type="project" value="TreeGrafter"/>
</dbReference>
<dbReference type="GO" id="GO:0090307">
    <property type="term" value="P:mitotic spindle assembly"/>
    <property type="evidence" value="ECO:0007669"/>
    <property type="project" value="TreeGrafter"/>
</dbReference>
<dbReference type="Proteomes" id="UP000018936">
    <property type="component" value="Unassembled WGS sequence"/>
</dbReference>
<evidence type="ECO:0000256" key="8">
    <source>
        <dbReference type="ARBA" id="ARBA00023212"/>
    </source>
</evidence>
<accession>V8P3C5</accession>
<dbReference type="GO" id="GO:0051231">
    <property type="term" value="P:spindle elongation"/>
    <property type="evidence" value="ECO:0007669"/>
    <property type="project" value="TreeGrafter"/>
</dbReference>
<reference evidence="13 14" key="1">
    <citation type="journal article" date="2013" name="Proc. Natl. Acad. Sci. U.S.A.">
        <title>The king cobra genome reveals dynamic gene evolution and adaptation in the snake venom system.</title>
        <authorList>
            <person name="Vonk F.J."/>
            <person name="Casewell N.R."/>
            <person name="Henkel C.V."/>
            <person name="Heimberg A.M."/>
            <person name="Jansen H.J."/>
            <person name="McCleary R.J."/>
            <person name="Kerkkamp H.M."/>
            <person name="Vos R.A."/>
            <person name="Guerreiro I."/>
            <person name="Calvete J.J."/>
            <person name="Wuster W."/>
            <person name="Woods A.E."/>
            <person name="Logan J.M."/>
            <person name="Harrison R.A."/>
            <person name="Castoe T.A."/>
            <person name="de Koning A.P."/>
            <person name="Pollock D.D."/>
            <person name="Yandell M."/>
            <person name="Calderon D."/>
            <person name="Renjifo C."/>
            <person name="Currier R.B."/>
            <person name="Salgado D."/>
            <person name="Pla D."/>
            <person name="Sanz L."/>
            <person name="Hyder A.S."/>
            <person name="Ribeiro J.M."/>
            <person name="Arntzen J.W."/>
            <person name="van den Thillart G.E."/>
            <person name="Boetzer M."/>
            <person name="Pirovano W."/>
            <person name="Dirks R.P."/>
            <person name="Spaink H.P."/>
            <person name="Duboule D."/>
            <person name="McGlinn E."/>
            <person name="Kini R.M."/>
            <person name="Richardson M.K."/>
        </authorList>
    </citation>
    <scope>NUCLEOTIDE SEQUENCE</scope>
    <source>
        <tissue evidence="13">Blood</tissue>
    </source>
</reference>
<dbReference type="GO" id="GO:0007018">
    <property type="term" value="P:microtubule-based movement"/>
    <property type="evidence" value="ECO:0007669"/>
    <property type="project" value="InterPro"/>
</dbReference>
<evidence type="ECO:0000256" key="6">
    <source>
        <dbReference type="ARBA" id="ARBA00023054"/>
    </source>
</evidence>
<comment type="similarity">
    <text evidence="9">Belongs to the TRAFAC class myosin-kinesin ATPase superfamily. Kinesin family.</text>
</comment>
<evidence type="ECO:0000256" key="4">
    <source>
        <dbReference type="ARBA" id="ARBA00022741"/>
    </source>
</evidence>
<dbReference type="GO" id="GO:0008574">
    <property type="term" value="F:plus-end-directed microtubule motor activity"/>
    <property type="evidence" value="ECO:0007669"/>
    <property type="project" value="TreeGrafter"/>
</dbReference>
<dbReference type="SUPFAM" id="SSF52540">
    <property type="entry name" value="P-loop containing nucleoside triphosphate hydrolases"/>
    <property type="match status" value="1"/>
</dbReference>
<evidence type="ECO:0000256" key="5">
    <source>
        <dbReference type="ARBA" id="ARBA00022840"/>
    </source>
</evidence>
<proteinExistence type="inferred from homology"/>
<sequence length="623" mass="71083">MKSTDEDKGILPRTLDMLFQSIENKLYPDMNLKPHRCRDYRNLSKEEVQEEISLKNSLLRLLKEVDCNSNSSRTTDNCEDKKEPEKEADQSDLEDQRGVKFSVWVSFFEIYNECLYDLLLPTSNDKRRKMLRLALDIKGYSYVKDLQWIQVSNSKEAYKLMKVGLRHQSYGSTKLNANSSRSHSIFTVKMLKLDSETTRVMQVNELFLCDLAGSERCTRTCNKGERLKESGNINTSLLILGKCISALKSNQQTKLQQHIPFRESKLTHFFQGFFSGKGKVCMIVNVSQSPSAYDETLNVLKFSAIAQKVMVLDPESPQVERVDQVSFIKTESESILDNGVRLPMKRATIFWEGTLEDVMEDEEELVEDGNEEHQGDCLAEDTHAREADPTDEMESQLEGEDSDIIIKKEEYQKLLYIIDELKNKLIEEKKAKLYTELKIREEVTQECFQYFCAKESDLKKIFSDKEEIMATTCEERMSIYKDLGGEDGEPGSVADLPSMVGSLQQNVADIKQEAEMVFGMLDALEEPQLTIERLEKQLADKMALQNKHIQELSQAVKEKDKEISQLQTLVGHLEATIKDSVSIESVSLITSKVAMLPVKDEQSPAALVSTHLKECWLVSVVAL</sequence>
<evidence type="ECO:0000256" key="1">
    <source>
        <dbReference type="ARBA" id="ARBA00004186"/>
    </source>
</evidence>
<dbReference type="Gene3D" id="3.40.850.10">
    <property type="entry name" value="Kinesin motor domain"/>
    <property type="match status" value="1"/>
</dbReference>
<evidence type="ECO:0000256" key="10">
    <source>
        <dbReference type="SAM" id="Coils"/>
    </source>
</evidence>
<evidence type="ECO:0000256" key="9">
    <source>
        <dbReference type="PROSITE-ProRule" id="PRU00283"/>
    </source>
</evidence>
<evidence type="ECO:0000256" key="3">
    <source>
        <dbReference type="ARBA" id="ARBA00022553"/>
    </source>
</evidence>
<dbReference type="PANTHER" id="PTHR47970">
    <property type="entry name" value="KINESIN-LIKE PROTEIN KIF11"/>
    <property type="match status" value="1"/>
</dbReference>
<dbReference type="InterPro" id="IPR027417">
    <property type="entry name" value="P-loop_NTPase"/>
</dbReference>
<keyword evidence="14" id="KW-1185">Reference proteome</keyword>
<comment type="caution">
    <text evidence="9">Lacks conserved residue(s) required for the propagation of feature annotation.</text>
</comment>
<dbReference type="EMBL" id="AZIM01001029">
    <property type="protein sequence ID" value="ETE68387.1"/>
    <property type="molecule type" value="Genomic_DNA"/>
</dbReference>
<keyword evidence="2" id="KW-0963">Cytoplasm</keyword>
<evidence type="ECO:0000256" key="11">
    <source>
        <dbReference type="SAM" id="MobiDB-lite"/>
    </source>
</evidence>
<keyword evidence="8" id="KW-0206">Cytoskeleton</keyword>
<feature type="non-terminal residue" evidence="13">
    <location>
        <position position="1"/>
    </location>
</feature>
<organism evidence="13 14">
    <name type="scientific">Ophiophagus hannah</name>
    <name type="common">King cobra</name>
    <name type="synonym">Naja hannah</name>
    <dbReference type="NCBI Taxonomy" id="8665"/>
    <lineage>
        <taxon>Eukaryota</taxon>
        <taxon>Metazoa</taxon>
        <taxon>Chordata</taxon>
        <taxon>Craniata</taxon>
        <taxon>Vertebrata</taxon>
        <taxon>Euteleostomi</taxon>
        <taxon>Lepidosauria</taxon>
        <taxon>Squamata</taxon>
        <taxon>Bifurcata</taxon>
        <taxon>Unidentata</taxon>
        <taxon>Episquamata</taxon>
        <taxon>Toxicofera</taxon>
        <taxon>Serpentes</taxon>
        <taxon>Colubroidea</taxon>
        <taxon>Elapidae</taxon>
        <taxon>Elapinae</taxon>
        <taxon>Ophiophagus</taxon>
    </lineage>
</organism>
<feature type="domain" description="Kinesin motor" evidence="12">
    <location>
        <begin position="1"/>
        <end position="309"/>
    </location>
</feature>
<evidence type="ECO:0000259" key="12">
    <source>
        <dbReference type="PROSITE" id="PS50067"/>
    </source>
</evidence>
<evidence type="ECO:0000313" key="14">
    <source>
        <dbReference type="Proteomes" id="UP000018936"/>
    </source>
</evidence>
<dbReference type="PANTHER" id="PTHR47970:SF29">
    <property type="entry name" value="KINESIN FAMILY MEMBER 20B"/>
    <property type="match status" value="1"/>
</dbReference>
<comment type="caution">
    <text evidence="13">The sequence shown here is derived from an EMBL/GenBank/DDBJ whole genome shotgun (WGS) entry which is preliminary data.</text>
</comment>
<feature type="region of interest" description="Disordered" evidence="11">
    <location>
        <begin position="68"/>
        <end position="93"/>
    </location>
</feature>
<evidence type="ECO:0000256" key="2">
    <source>
        <dbReference type="ARBA" id="ARBA00022490"/>
    </source>
</evidence>
<dbReference type="InterPro" id="IPR001752">
    <property type="entry name" value="Kinesin_motor_dom"/>
</dbReference>
<gene>
    <name evidence="13" type="primary">KIF20B</name>
    <name evidence="13" type="ORF">L345_05820</name>
</gene>
<dbReference type="GO" id="GO:0008017">
    <property type="term" value="F:microtubule binding"/>
    <property type="evidence" value="ECO:0007669"/>
    <property type="project" value="InterPro"/>
</dbReference>
<evidence type="ECO:0000313" key="13">
    <source>
        <dbReference type="EMBL" id="ETE68387.1"/>
    </source>
</evidence>
<keyword evidence="4" id="KW-0547">Nucleotide-binding</keyword>
<dbReference type="GO" id="GO:0072686">
    <property type="term" value="C:mitotic spindle"/>
    <property type="evidence" value="ECO:0007669"/>
    <property type="project" value="TreeGrafter"/>
</dbReference>
<dbReference type="SMART" id="SM00129">
    <property type="entry name" value="KISc"/>
    <property type="match status" value="1"/>
</dbReference>
<dbReference type="AlphaFoldDB" id="V8P3C5"/>
<comment type="subcellular location">
    <subcellularLocation>
        <location evidence="1">Cytoplasm</location>
        <location evidence="1">Cytoskeleton</location>
        <location evidence="1">Spindle</location>
    </subcellularLocation>
</comment>
<dbReference type="InterPro" id="IPR047149">
    <property type="entry name" value="KIF11-like"/>
</dbReference>
<feature type="coiled-coil region" evidence="10">
    <location>
        <begin position="531"/>
        <end position="569"/>
    </location>
</feature>
<dbReference type="Pfam" id="PF00225">
    <property type="entry name" value="Kinesin"/>
    <property type="match status" value="1"/>
</dbReference>
<name>V8P3C5_OPHHA</name>
<dbReference type="OrthoDB" id="123929at2759"/>
<feature type="compositionally biased region" description="Basic and acidic residues" evidence="11">
    <location>
        <begin position="76"/>
        <end position="93"/>
    </location>
</feature>
<keyword evidence="7" id="KW-0505">Motor protein</keyword>
<dbReference type="PRINTS" id="PR00380">
    <property type="entry name" value="KINESINHEAVY"/>
</dbReference>
<keyword evidence="5" id="KW-0067">ATP-binding</keyword>